<evidence type="ECO:0000313" key="4">
    <source>
        <dbReference type="Proteomes" id="UP001374535"/>
    </source>
</evidence>
<dbReference type="AlphaFoldDB" id="A0AAQ3RWU7"/>
<protein>
    <submittedName>
        <fullName evidence="3">Uncharacterized protein</fullName>
    </submittedName>
</protein>
<evidence type="ECO:0000313" key="3">
    <source>
        <dbReference type="EMBL" id="WVZ07519.1"/>
    </source>
</evidence>
<sequence length="178" mass="20098">MALRWRQEHDKGVGNGAVMAQFKENPFTLYLFRVLSLPRRERRARFSGDGATEVYFRLSVLDRSARGRLPPPFHLCFVLQGERYFGGLQRKGSDAVVRRSRIVVAVLALLLLHSLLFSLYSVSHEQSFSGETSLPVSRELLSSSFASFSTSMNKKHKTKDVELSLRKAPSSIPNPTQN</sequence>
<proteinExistence type="predicted"/>
<gene>
    <name evidence="3" type="ORF">V8G54_020865</name>
</gene>
<keyword evidence="4" id="KW-1185">Reference proteome</keyword>
<dbReference type="Proteomes" id="UP001374535">
    <property type="component" value="Chromosome 6"/>
</dbReference>
<evidence type="ECO:0000256" key="1">
    <source>
        <dbReference type="SAM" id="MobiDB-lite"/>
    </source>
</evidence>
<keyword evidence="2" id="KW-0472">Membrane</keyword>
<feature type="transmembrane region" description="Helical" evidence="2">
    <location>
        <begin position="102"/>
        <end position="122"/>
    </location>
</feature>
<keyword evidence="2" id="KW-0812">Transmembrane</keyword>
<accession>A0AAQ3RWU7</accession>
<organism evidence="3 4">
    <name type="scientific">Vigna mungo</name>
    <name type="common">Black gram</name>
    <name type="synonym">Phaseolus mungo</name>
    <dbReference type="NCBI Taxonomy" id="3915"/>
    <lineage>
        <taxon>Eukaryota</taxon>
        <taxon>Viridiplantae</taxon>
        <taxon>Streptophyta</taxon>
        <taxon>Embryophyta</taxon>
        <taxon>Tracheophyta</taxon>
        <taxon>Spermatophyta</taxon>
        <taxon>Magnoliopsida</taxon>
        <taxon>eudicotyledons</taxon>
        <taxon>Gunneridae</taxon>
        <taxon>Pentapetalae</taxon>
        <taxon>rosids</taxon>
        <taxon>fabids</taxon>
        <taxon>Fabales</taxon>
        <taxon>Fabaceae</taxon>
        <taxon>Papilionoideae</taxon>
        <taxon>50 kb inversion clade</taxon>
        <taxon>NPAAA clade</taxon>
        <taxon>indigoferoid/millettioid clade</taxon>
        <taxon>Phaseoleae</taxon>
        <taxon>Vigna</taxon>
    </lineage>
</organism>
<name>A0AAQ3RWU7_VIGMU</name>
<feature type="region of interest" description="Disordered" evidence="1">
    <location>
        <begin position="150"/>
        <end position="178"/>
    </location>
</feature>
<reference evidence="3 4" key="1">
    <citation type="journal article" date="2023" name="Life. Sci Alliance">
        <title>Evolutionary insights into 3D genome organization and epigenetic landscape of Vigna mungo.</title>
        <authorList>
            <person name="Junaid A."/>
            <person name="Singh B."/>
            <person name="Bhatia S."/>
        </authorList>
    </citation>
    <scope>NUCLEOTIDE SEQUENCE [LARGE SCALE GENOMIC DNA]</scope>
    <source>
        <strain evidence="3">Urdbean</strain>
    </source>
</reference>
<evidence type="ECO:0000256" key="2">
    <source>
        <dbReference type="SAM" id="Phobius"/>
    </source>
</evidence>
<dbReference type="EMBL" id="CP144695">
    <property type="protein sequence ID" value="WVZ07519.1"/>
    <property type="molecule type" value="Genomic_DNA"/>
</dbReference>
<keyword evidence="2" id="KW-1133">Transmembrane helix</keyword>